<evidence type="ECO:0000259" key="4">
    <source>
        <dbReference type="Pfam" id="PF06094"/>
    </source>
</evidence>
<evidence type="ECO:0000313" key="5">
    <source>
        <dbReference type="EMBL" id="AEF17577.1"/>
    </source>
</evidence>
<keyword evidence="6" id="KW-1185">Reference proteome</keyword>
<dbReference type="InterPro" id="IPR036568">
    <property type="entry name" value="GGCT-like_sf"/>
</dbReference>
<dbReference type="InterPro" id="IPR017939">
    <property type="entry name" value="G-Glutamylcylcotransferase"/>
</dbReference>
<dbReference type="Gene3D" id="3.10.490.10">
    <property type="entry name" value="Gamma-glutamyl cyclotransferase-like"/>
    <property type="match status" value="1"/>
</dbReference>
<dbReference type="RefSeq" id="WP_013788313.1">
    <property type="nucleotide sequence ID" value="NC_015555.1"/>
</dbReference>
<dbReference type="KEGG" id="txy:Thexy_1546"/>
<evidence type="ECO:0000313" key="6">
    <source>
        <dbReference type="Proteomes" id="UP000007239"/>
    </source>
</evidence>
<reference evidence="5" key="1">
    <citation type="submission" date="2011-05" db="EMBL/GenBank/DDBJ databases">
        <title>Complete sequence of Thermoanaerobacterium xylanolyticum LX-11.</title>
        <authorList>
            <consortium name="US DOE Joint Genome Institute"/>
            <person name="Lucas S."/>
            <person name="Han J."/>
            <person name="Lapidus A."/>
            <person name="Cheng J.-F."/>
            <person name="Goodwin L."/>
            <person name="Pitluck S."/>
            <person name="Peters L."/>
            <person name="Mikhailova N."/>
            <person name="Lu M."/>
            <person name="Han C."/>
            <person name="Tapia R."/>
            <person name="Land M."/>
            <person name="Hauser L."/>
            <person name="Kyrpides N."/>
            <person name="Ivanova N."/>
            <person name="Pagani I."/>
            <person name="Hemme C."/>
            <person name="Woyke T."/>
        </authorList>
    </citation>
    <scope>NUCLEOTIDE SEQUENCE</scope>
    <source>
        <strain evidence="5">LX-11</strain>
    </source>
</reference>
<dbReference type="EMBL" id="CP002739">
    <property type="protein sequence ID" value="AEF17577.1"/>
    <property type="molecule type" value="Genomic_DNA"/>
</dbReference>
<protein>
    <submittedName>
        <fullName evidence="5">AIG2 family protein</fullName>
    </submittedName>
</protein>
<dbReference type="HOGENOM" id="CLU_048475_5_0_9"/>
<evidence type="ECO:0000256" key="3">
    <source>
        <dbReference type="PIRSR" id="PIRSR617939-2"/>
    </source>
</evidence>
<dbReference type="SUPFAM" id="SSF110857">
    <property type="entry name" value="Gamma-glutamyl cyclotransferase-like"/>
    <property type="match status" value="1"/>
</dbReference>
<dbReference type="Proteomes" id="UP000007239">
    <property type="component" value="Chromosome"/>
</dbReference>
<dbReference type="Pfam" id="PF06094">
    <property type="entry name" value="GGACT"/>
    <property type="match status" value="1"/>
</dbReference>
<dbReference type="eggNOG" id="COG2105">
    <property type="taxonomic scope" value="Bacteria"/>
</dbReference>
<dbReference type="InterPro" id="IPR009288">
    <property type="entry name" value="AIG2-like_dom"/>
</dbReference>
<gene>
    <name evidence="5" type="ordered locus">Thexy_1546</name>
</gene>
<proteinExistence type="predicted"/>
<organism evidence="5 6">
    <name type="scientific">Thermoanaerobacterium xylanolyticum (strain ATCC 49914 / DSM 7097 / LX-11)</name>
    <dbReference type="NCBI Taxonomy" id="858215"/>
    <lineage>
        <taxon>Bacteria</taxon>
        <taxon>Bacillati</taxon>
        <taxon>Bacillota</taxon>
        <taxon>Clostridia</taxon>
        <taxon>Thermoanaerobacterales</taxon>
        <taxon>Thermoanaerobacteraceae</taxon>
        <taxon>Thermoanaerobacterium</taxon>
    </lineage>
</organism>
<name>F6BHA4_THEXL</name>
<dbReference type="STRING" id="858215.Thexy_1546"/>
<keyword evidence="1" id="KW-0456">Lyase</keyword>
<evidence type="ECO:0000256" key="2">
    <source>
        <dbReference type="PIRSR" id="PIRSR617939-1"/>
    </source>
</evidence>
<feature type="binding site" evidence="3">
    <location>
        <begin position="5"/>
        <end position="10"/>
    </location>
    <ligand>
        <name>substrate</name>
    </ligand>
</feature>
<dbReference type="AlphaFoldDB" id="F6BHA4"/>
<dbReference type="CDD" id="cd06661">
    <property type="entry name" value="GGCT_like"/>
    <property type="match status" value="1"/>
</dbReference>
<evidence type="ECO:0000256" key="1">
    <source>
        <dbReference type="ARBA" id="ARBA00023239"/>
    </source>
</evidence>
<feature type="domain" description="Gamma-glutamylcyclotransferase AIG2-like" evidence="4">
    <location>
        <begin position="6"/>
        <end position="108"/>
    </location>
</feature>
<accession>F6BHA4</accession>
<dbReference type="InterPro" id="IPR013024">
    <property type="entry name" value="GGCT-like"/>
</dbReference>
<dbReference type="GO" id="GO:0003839">
    <property type="term" value="F:gamma-glutamylcyclotransferase activity"/>
    <property type="evidence" value="ECO:0007669"/>
    <property type="project" value="InterPro"/>
</dbReference>
<feature type="active site" description="Proton acceptor" evidence="2">
    <location>
        <position position="77"/>
    </location>
</feature>
<dbReference type="PANTHER" id="PTHR12935">
    <property type="entry name" value="GAMMA-GLUTAMYLCYCLOTRANSFERASE"/>
    <property type="match status" value="1"/>
</dbReference>
<sequence>MGKLYLAYGSNMNFTEMMKRCPNAQLIGPAIIENWKLVFKGKDGFAYATIEQSNGSFVPSLLWEIGKKDEDALDKYEDYPDLYRKEFVEAICEGKSIKAMTYIMNSGYDIGKPSKRYYNIIKQGYIDAGFDVELVEDILRN</sequence>
<dbReference type="PANTHER" id="PTHR12935:SF0">
    <property type="entry name" value="GAMMA-GLUTAMYLCYCLOTRANSFERASE"/>
    <property type="match status" value="1"/>
</dbReference>